<comment type="similarity">
    <text evidence="2 8">Belongs to the 4-toluene sulfonate uptake permease (TSUP) (TC 2.A.102) family.</text>
</comment>
<evidence type="ECO:0000256" key="8">
    <source>
        <dbReference type="RuleBase" id="RU363041"/>
    </source>
</evidence>
<dbReference type="EMBL" id="JAANHJ010000001">
    <property type="protein sequence ID" value="MCG6225458.1"/>
    <property type="molecule type" value="Genomic_DNA"/>
</dbReference>
<dbReference type="Proteomes" id="UP000261016">
    <property type="component" value="Unassembled WGS sequence"/>
</dbReference>
<comment type="caution">
    <text evidence="11">The sequence shown here is derived from an EMBL/GenBank/DDBJ whole genome shotgun (WGS) entry which is preliminary data.</text>
</comment>
<evidence type="ECO:0000256" key="1">
    <source>
        <dbReference type="ARBA" id="ARBA00004651"/>
    </source>
</evidence>
<reference evidence="9 14" key="3">
    <citation type="submission" date="2020-03" db="EMBL/GenBank/DDBJ databases">
        <title>Comparative genetics of Staphylococcus warneri persistents from caprine mastitis.</title>
        <authorList>
            <person name="Franca C.A."/>
            <person name="Rosa D.S."/>
            <person name="Silva A."/>
            <person name="Rodrigues D.L.N."/>
            <person name="Santos R.G."/>
            <person name="Castillo R.E.H."/>
            <person name="Moreira M.A.S."/>
            <person name="Lima M.C."/>
            <person name="Gouveia G.V."/>
            <person name="Gouveia J.J.S."/>
            <person name="Souza R.F.S."/>
            <person name="Bertram B."/>
            <person name="Azevedo V."/>
            <person name="Costa M."/>
        </authorList>
    </citation>
    <scope>NUCLEOTIDE SEQUENCE [LARGE SCALE GENOMIC DNA]</scope>
    <source>
        <strain evidence="9 14">Cap 9.2</strain>
    </source>
</reference>
<feature type="transmembrane region" description="Helical" evidence="8">
    <location>
        <begin position="231"/>
        <end position="249"/>
    </location>
</feature>
<keyword evidence="14" id="KW-1185">Reference proteome</keyword>
<protein>
    <recommendedName>
        <fullName evidence="8">Probable membrane transporter protein</fullName>
    </recommendedName>
</protein>
<evidence type="ECO:0000313" key="12">
    <source>
        <dbReference type="Proteomes" id="UP000261016"/>
    </source>
</evidence>
<dbReference type="AlphaFoldDB" id="A0A6H3FK21"/>
<feature type="transmembrane region" description="Helical" evidence="8">
    <location>
        <begin position="204"/>
        <end position="224"/>
    </location>
</feature>
<evidence type="ECO:0000256" key="7">
    <source>
        <dbReference type="ARBA" id="ARBA00023136"/>
    </source>
</evidence>
<evidence type="ECO:0000313" key="14">
    <source>
        <dbReference type="Proteomes" id="UP000814367"/>
    </source>
</evidence>
<dbReference type="Proteomes" id="UP000814367">
    <property type="component" value="Unassembled WGS sequence"/>
</dbReference>
<dbReference type="InterPro" id="IPR002781">
    <property type="entry name" value="TM_pro_TauE-like"/>
</dbReference>
<evidence type="ECO:0000256" key="2">
    <source>
        <dbReference type="ARBA" id="ARBA00009142"/>
    </source>
</evidence>
<dbReference type="PANTHER" id="PTHR30269:SF0">
    <property type="entry name" value="MEMBRANE TRANSPORTER PROTEIN YFCA-RELATED"/>
    <property type="match status" value="1"/>
</dbReference>
<organism evidence="11 12">
    <name type="scientific">Staphylococcus warneri</name>
    <dbReference type="NCBI Taxonomy" id="1292"/>
    <lineage>
        <taxon>Bacteria</taxon>
        <taxon>Bacillati</taxon>
        <taxon>Bacillota</taxon>
        <taxon>Bacilli</taxon>
        <taxon>Bacillales</taxon>
        <taxon>Staphylococcaceae</taxon>
        <taxon>Staphylococcus</taxon>
    </lineage>
</organism>
<accession>A0A6H3FK21</accession>
<gene>
    <name evidence="10" type="ORF">D3Z30_02560</name>
    <name evidence="11" type="ORF">DXC19_05495</name>
    <name evidence="9" type="ORF">G8J23_05630</name>
</gene>
<dbReference type="RefSeq" id="WP_002466568.1">
    <property type="nucleotide sequence ID" value="NZ_CABMFV010000001.1"/>
</dbReference>
<feature type="transmembrane region" description="Helical" evidence="8">
    <location>
        <begin position="182"/>
        <end position="198"/>
    </location>
</feature>
<comment type="subcellular location">
    <subcellularLocation>
        <location evidence="1 8">Cell membrane</location>
        <topology evidence="1 8">Multi-pass membrane protein</topology>
    </subcellularLocation>
</comment>
<dbReference type="PANTHER" id="PTHR30269">
    <property type="entry name" value="TRANSMEMBRANE PROTEIN YFCA"/>
    <property type="match status" value="1"/>
</dbReference>
<dbReference type="Proteomes" id="UP000481807">
    <property type="component" value="Unassembled WGS sequence"/>
</dbReference>
<reference evidence="11 12" key="1">
    <citation type="submission" date="2018-08" db="EMBL/GenBank/DDBJ databases">
        <title>A genome reference for cultivated species of the human gut microbiota.</title>
        <authorList>
            <person name="Zou Y."/>
            <person name="Xue W."/>
            <person name="Luo G."/>
        </authorList>
    </citation>
    <scope>NUCLEOTIDE SEQUENCE [LARGE SCALE GENOMIC DNA]</scope>
    <source>
        <strain evidence="11 12">OM08-17AT</strain>
    </source>
</reference>
<feature type="transmembrane region" description="Helical" evidence="8">
    <location>
        <begin position="153"/>
        <end position="175"/>
    </location>
</feature>
<proteinExistence type="inferred from homology"/>
<evidence type="ECO:0000313" key="11">
    <source>
        <dbReference type="EMBL" id="RGM32964.1"/>
    </source>
</evidence>
<dbReference type="EMBL" id="QXWP01000001">
    <property type="protein sequence ID" value="NBH29863.1"/>
    <property type="molecule type" value="Genomic_DNA"/>
</dbReference>
<evidence type="ECO:0000313" key="9">
    <source>
        <dbReference type="EMBL" id="MCG6225458.1"/>
    </source>
</evidence>
<keyword evidence="6 8" id="KW-1133">Transmembrane helix</keyword>
<name>A0A6H3FK21_STAWA</name>
<feature type="transmembrane region" description="Helical" evidence="8">
    <location>
        <begin position="101"/>
        <end position="119"/>
    </location>
</feature>
<evidence type="ECO:0000313" key="10">
    <source>
        <dbReference type="EMBL" id="NBH29863.1"/>
    </source>
</evidence>
<evidence type="ECO:0000256" key="6">
    <source>
        <dbReference type="ARBA" id="ARBA00022989"/>
    </source>
</evidence>
<evidence type="ECO:0000256" key="3">
    <source>
        <dbReference type="ARBA" id="ARBA00022448"/>
    </source>
</evidence>
<evidence type="ECO:0000256" key="4">
    <source>
        <dbReference type="ARBA" id="ARBA00022475"/>
    </source>
</evidence>
<evidence type="ECO:0000313" key="13">
    <source>
        <dbReference type="Proteomes" id="UP000481807"/>
    </source>
</evidence>
<keyword evidence="7 8" id="KW-0472">Membrane</keyword>
<dbReference type="Pfam" id="PF01925">
    <property type="entry name" value="TauE"/>
    <property type="match status" value="1"/>
</dbReference>
<dbReference type="GO" id="GO:0005886">
    <property type="term" value="C:plasma membrane"/>
    <property type="evidence" value="ECO:0007669"/>
    <property type="project" value="UniProtKB-SubCell"/>
</dbReference>
<feature type="transmembrane region" description="Helical" evidence="8">
    <location>
        <begin position="75"/>
        <end position="95"/>
    </location>
</feature>
<keyword evidence="5 8" id="KW-0812">Transmembrane</keyword>
<dbReference type="InterPro" id="IPR052017">
    <property type="entry name" value="TSUP"/>
</dbReference>
<dbReference type="EMBL" id="QSTD01000001">
    <property type="protein sequence ID" value="RGM32964.1"/>
    <property type="molecule type" value="Genomic_DNA"/>
</dbReference>
<feature type="transmembrane region" description="Helical" evidence="8">
    <location>
        <begin position="6"/>
        <end position="31"/>
    </location>
</feature>
<keyword evidence="3" id="KW-0813">Transport</keyword>
<reference evidence="10 13" key="2">
    <citation type="submission" date="2018-08" db="EMBL/GenBank/DDBJ databases">
        <title>Murine metabolic-syndrome-specific gut microbial biobank.</title>
        <authorList>
            <person name="Liu C."/>
        </authorList>
    </citation>
    <scope>NUCLEOTIDE SEQUENCE [LARGE SCALE GENOMIC DNA]</scope>
    <source>
        <strain evidence="10 13">1XD21-27</strain>
    </source>
</reference>
<evidence type="ECO:0000256" key="5">
    <source>
        <dbReference type="ARBA" id="ARBA00022692"/>
    </source>
</evidence>
<sequence>MDWDIYVILIIVLFGFLASFIDSVVGGGGLISTPALLAIGLPPAVALGTNKLASSFGTLTSTIKFIRSGNVDLKIVSKLFPFVLIASSGGAYLATILPAHLLKPLIIVALSLVFIYTLVKKDWGSIRTFTTFTPMKAVMFFTAYLIIGFYDGFIGGGTGSFMLFVLLMFGFDFLSAAGNAKVLNFASNVGALILFMILGQVDYFYGLIMAVSMIIGSYVGAQFAISKGVGYVKLLFITVTAVLILKNAYDYLLPIFIN</sequence>
<keyword evidence="4 8" id="KW-1003">Cell membrane</keyword>